<keyword evidence="5" id="KW-1185">Reference proteome</keyword>
<keyword evidence="2" id="KW-0812">Transmembrane</keyword>
<protein>
    <recommendedName>
        <fullName evidence="3">GH16 domain-containing protein</fullName>
    </recommendedName>
</protein>
<dbReference type="OrthoDB" id="4781at2759"/>
<evidence type="ECO:0000313" key="5">
    <source>
        <dbReference type="Proteomes" id="UP001140453"/>
    </source>
</evidence>
<gene>
    <name evidence="4" type="ORF">N0V93_009478</name>
</gene>
<sequence>MDEHYTHGLPPSDTIPHSDAQTLNEDLDMIEDTFEWETEEDEDEGFEVMRRKPWLLEEPVLWTKDFIIINIGIWLGIIIGAVIIWDGWSRANRHWYCRVTGSFEMTTADEANLFVNDFGLNIMPTLQDEDLMITHGATINLGKDCTAKNRTHCSARTDTSNGTVVPPVKSARLSTRKKKYITYGRVDVVAKLPAGDWLWPAIYMMPMGSSYGPWPASGEIDIAESRGNNRTYPGGGNNIISSSLHFGPDAEHDVWYDNYERRSLKRKTFSEDFNTFSVEWSQKYIFTFINSKVKQVLYRPLTTSSWDKGNFASARDKNNMTLRNPWRNAFANAPFDKPFCLALGVSVGSTNSYFKDHKGGKPWSDDSPSAPKEFWDARDTWLPTWTQPAMQVKKVGMYQQCDGDEQDWWVPNSVINAE</sequence>
<keyword evidence="2" id="KW-0472">Membrane</keyword>
<comment type="caution">
    <text evidence="4">The sequence shown here is derived from an EMBL/GenBank/DDBJ whole genome shotgun (WGS) entry which is preliminary data.</text>
</comment>
<feature type="transmembrane region" description="Helical" evidence="2">
    <location>
        <begin position="66"/>
        <end position="85"/>
    </location>
</feature>
<dbReference type="PROSITE" id="PS51762">
    <property type="entry name" value="GH16_2"/>
    <property type="match status" value="1"/>
</dbReference>
<dbReference type="PANTHER" id="PTHR10963">
    <property type="entry name" value="GLYCOSYL HYDROLASE-RELATED"/>
    <property type="match status" value="1"/>
</dbReference>
<dbReference type="EMBL" id="JAPEVB010000006">
    <property type="protein sequence ID" value="KAJ4386580.1"/>
    <property type="molecule type" value="Genomic_DNA"/>
</dbReference>
<dbReference type="Pfam" id="PF00722">
    <property type="entry name" value="Glyco_hydro_16"/>
    <property type="match status" value="1"/>
</dbReference>
<dbReference type="SUPFAM" id="SSF49899">
    <property type="entry name" value="Concanavalin A-like lectins/glucanases"/>
    <property type="match status" value="1"/>
</dbReference>
<comment type="similarity">
    <text evidence="1">Belongs to the glycosyl hydrolase 16 family.</text>
</comment>
<feature type="domain" description="GH16" evidence="3">
    <location>
        <begin position="108"/>
        <end position="403"/>
    </location>
</feature>
<dbReference type="Gene3D" id="2.60.120.200">
    <property type="match status" value="1"/>
</dbReference>
<dbReference type="GO" id="GO:0005975">
    <property type="term" value="P:carbohydrate metabolic process"/>
    <property type="evidence" value="ECO:0007669"/>
    <property type="project" value="InterPro"/>
</dbReference>
<accession>A0A9W8YJQ0</accession>
<dbReference type="InterPro" id="IPR050546">
    <property type="entry name" value="Glycosyl_Hydrlase_16"/>
</dbReference>
<dbReference type="InterPro" id="IPR013320">
    <property type="entry name" value="ConA-like_dom_sf"/>
</dbReference>
<dbReference type="GO" id="GO:0004553">
    <property type="term" value="F:hydrolase activity, hydrolyzing O-glycosyl compounds"/>
    <property type="evidence" value="ECO:0007669"/>
    <property type="project" value="InterPro"/>
</dbReference>
<organism evidence="4 5">
    <name type="scientific">Gnomoniopsis smithogilvyi</name>
    <dbReference type="NCBI Taxonomy" id="1191159"/>
    <lineage>
        <taxon>Eukaryota</taxon>
        <taxon>Fungi</taxon>
        <taxon>Dikarya</taxon>
        <taxon>Ascomycota</taxon>
        <taxon>Pezizomycotina</taxon>
        <taxon>Sordariomycetes</taxon>
        <taxon>Sordariomycetidae</taxon>
        <taxon>Diaporthales</taxon>
        <taxon>Gnomoniaceae</taxon>
        <taxon>Gnomoniopsis</taxon>
    </lineage>
</organism>
<name>A0A9W8YJQ0_9PEZI</name>
<dbReference type="InterPro" id="IPR000757">
    <property type="entry name" value="Beta-glucanase-like"/>
</dbReference>
<evidence type="ECO:0000256" key="1">
    <source>
        <dbReference type="ARBA" id="ARBA00006865"/>
    </source>
</evidence>
<evidence type="ECO:0000313" key="4">
    <source>
        <dbReference type="EMBL" id="KAJ4386580.1"/>
    </source>
</evidence>
<evidence type="ECO:0000259" key="3">
    <source>
        <dbReference type="PROSITE" id="PS51762"/>
    </source>
</evidence>
<dbReference type="Proteomes" id="UP001140453">
    <property type="component" value="Unassembled WGS sequence"/>
</dbReference>
<proteinExistence type="inferred from homology"/>
<reference evidence="4" key="1">
    <citation type="submission" date="2022-10" db="EMBL/GenBank/DDBJ databases">
        <title>Tapping the CABI collections for fungal endophytes: first genome assemblies for Collariella, Neodidymelliopsis, Ascochyta clinopodiicola, Didymella pomorum, Didymosphaeria variabile, Neocosmospora piperis and Neocucurbitaria cava.</title>
        <authorList>
            <person name="Hill R."/>
        </authorList>
    </citation>
    <scope>NUCLEOTIDE SEQUENCE</scope>
    <source>
        <strain evidence="4">IMI 355082</strain>
    </source>
</reference>
<dbReference type="AlphaFoldDB" id="A0A9W8YJQ0"/>
<evidence type="ECO:0000256" key="2">
    <source>
        <dbReference type="SAM" id="Phobius"/>
    </source>
</evidence>
<dbReference type="PANTHER" id="PTHR10963:SF55">
    <property type="entry name" value="GLYCOSIDE HYDROLASE FAMILY 16 PROTEIN"/>
    <property type="match status" value="1"/>
</dbReference>
<keyword evidence="2" id="KW-1133">Transmembrane helix</keyword>